<evidence type="ECO:0000313" key="3">
    <source>
        <dbReference type="EMBL" id="CAA6808918.1"/>
    </source>
</evidence>
<dbReference type="SUPFAM" id="SSF103247">
    <property type="entry name" value="TT1751-like"/>
    <property type="match status" value="1"/>
</dbReference>
<reference evidence="3" key="1">
    <citation type="submission" date="2020-01" db="EMBL/GenBank/DDBJ databases">
        <authorList>
            <person name="Meier V. D."/>
            <person name="Meier V D."/>
        </authorList>
    </citation>
    <scope>NUCLEOTIDE SEQUENCE</scope>
    <source>
        <strain evidence="3">HLG_WM_MAG_01</strain>
    </source>
</reference>
<feature type="coiled-coil region" evidence="1">
    <location>
        <begin position="342"/>
        <end position="369"/>
    </location>
</feature>
<proteinExistence type="predicted"/>
<dbReference type="InterPro" id="IPR035923">
    <property type="entry name" value="TT1751-like_sf"/>
</dbReference>
<dbReference type="EMBL" id="CACVAS010000057">
    <property type="protein sequence ID" value="CAA6808918.1"/>
    <property type="molecule type" value="Genomic_DNA"/>
</dbReference>
<feature type="signal peptide" evidence="2">
    <location>
        <begin position="1"/>
        <end position="21"/>
    </location>
</feature>
<dbReference type="AlphaFoldDB" id="A0A6S6SKC4"/>
<accession>A0A6S6SKC4</accession>
<protein>
    <submittedName>
        <fullName evidence="3">Uncharacterized protein</fullName>
    </submittedName>
</protein>
<organism evidence="3">
    <name type="scientific">uncultured Sulfurovum sp</name>
    <dbReference type="NCBI Taxonomy" id="269237"/>
    <lineage>
        <taxon>Bacteria</taxon>
        <taxon>Pseudomonadati</taxon>
        <taxon>Campylobacterota</taxon>
        <taxon>Epsilonproteobacteria</taxon>
        <taxon>Campylobacterales</taxon>
        <taxon>Sulfurovaceae</taxon>
        <taxon>Sulfurovum</taxon>
        <taxon>environmental samples</taxon>
    </lineage>
</organism>
<sequence>MIIHKTLVSLLLTTGFVFANAHPNTDATLTAKFQASSGNQEAKIDGLIKKLDTIGYSTVAENKNLQVHYYNKFSEKNVEMLSFFSIINTEKLRPLLLSNPDFGAYAPFNFLTYKTLDKMKDDNTWYGHLSVNTMLDIIGDNNETNRALFTDMVGSLDTFVNNEMKPETSKKFEHTQPLPENGLIKFVKKFEEPEDIEEYVEEFIMDHDGRFAKHHFIIAGFIDLKFEYADMDLEFEKYDAYWVSLLCHFEFSNSIFNRGTPEAGMFAPCAVYFYIPKGSNELHVGYASVDNWVNALNFKSQKTIDYMRAIDTEVIEVFNEMGFTKIETPVLKQDIVKSAEHTPTVMEEIDKLKKELMNLKAEVETLKAEKNLIK</sequence>
<evidence type="ECO:0000256" key="2">
    <source>
        <dbReference type="SAM" id="SignalP"/>
    </source>
</evidence>
<evidence type="ECO:0000256" key="1">
    <source>
        <dbReference type="SAM" id="Coils"/>
    </source>
</evidence>
<feature type="chain" id="PRO_5027732536" evidence="2">
    <location>
        <begin position="22"/>
        <end position="374"/>
    </location>
</feature>
<keyword evidence="2" id="KW-0732">Signal</keyword>
<name>A0A6S6SKC4_9BACT</name>
<dbReference type="Gene3D" id="3.30.310.70">
    <property type="entry name" value="TT1751-like domain"/>
    <property type="match status" value="1"/>
</dbReference>
<gene>
    <name evidence="3" type="ORF">HELGO_WM3540</name>
</gene>
<keyword evidence="1" id="KW-0175">Coiled coil</keyword>